<keyword evidence="4" id="KW-0479">Metal-binding</keyword>
<dbReference type="GO" id="GO:0007399">
    <property type="term" value="P:nervous system development"/>
    <property type="evidence" value="ECO:0007669"/>
    <property type="project" value="UniProtKB-ARBA"/>
</dbReference>
<dbReference type="Pfam" id="PF01841">
    <property type="entry name" value="Transglut_core"/>
    <property type="match status" value="1"/>
</dbReference>
<dbReference type="InterPro" id="IPR036985">
    <property type="entry name" value="Transglutaminase-like_sf"/>
</dbReference>
<dbReference type="PANTHER" id="PTHR11590">
    <property type="entry name" value="PROTEIN-GLUTAMINE GAMMA-GLUTAMYLTRANSFERASE"/>
    <property type="match status" value="1"/>
</dbReference>
<dbReference type="InterPro" id="IPR050779">
    <property type="entry name" value="Transglutaminase"/>
</dbReference>
<dbReference type="Pfam" id="PF00927">
    <property type="entry name" value="Transglut_C"/>
    <property type="match status" value="1"/>
</dbReference>
<dbReference type="AlphaFoldDB" id="A0A3B4ALZ0"/>
<evidence type="ECO:0000256" key="5">
    <source>
        <dbReference type="ARBA" id="ARBA00022837"/>
    </source>
</evidence>
<dbReference type="InterPro" id="IPR038765">
    <property type="entry name" value="Papain-like_cys_pep_sf"/>
</dbReference>
<evidence type="ECO:0000313" key="11">
    <source>
        <dbReference type="Proteomes" id="UP000261520"/>
    </source>
</evidence>
<dbReference type="InterPro" id="IPR036238">
    <property type="entry name" value="Transglutaminase_C_sf"/>
</dbReference>
<evidence type="ECO:0000256" key="3">
    <source>
        <dbReference type="ARBA" id="ARBA00022679"/>
    </source>
</evidence>
<evidence type="ECO:0000256" key="2">
    <source>
        <dbReference type="ARBA" id="ARBA00005968"/>
    </source>
</evidence>
<dbReference type="STRING" id="409849.ENSPMGP00000018148"/>
<reference evidence="10" key="1">
    <citation type="submission" date="2025-08" db="UniProtKB">
        <authorList>
            <consortium name="Ensembl"/>
        </authorList>
    </citation>
    <scope>IDENTIFICATION</scope>
</reference>
<dbReference type="InterPro" id="IPR001102">
    <property type="entry name" value="Transglutaminase_N"/>
</dbReference>
<dbReference type="FunFam" id="3.90.260.10:FF:000001">
    <property type="entry name" value="Protein-glutamine gamma-glutamyltransferase 2"/>
    <property type="match status" value="1"/>
</dbReference>
<evidence type="ECO:0000256" key="8">
    <source>
        <dbReference type="PIRSR" id="PIRSR000459-1"/>
    </source>
</evidence>
<dbReference type="PIRSF" id="PIRSF000459">
    <property type="entry name" value="TGM_EBP42"/>
    <property type="match status" value="1"/>
</dbReference>
<keyword evidence="5" id="KW-0106">Calcium</keyword>
<feature type="active site" evidence="8">
    <location>
        <position position="365"/>
    </location>
</feature>
<dbReference type="Gene3D" id="3.90.260.10">
    <property type="entry name" value="Transglutaminase-like"/>
    <property type="match status" value="1"/>
</dbReference>
<dbReference type="Ensembl" id="ENSPMGT00000019362.1">
    <property type="protein sequence ID" value="ENSPMGP00000018148.1"/>
    <property type="gene ID" value="ENSPMGG00000014851.1"/>
</dbReference>
<reference evidence="10" key="2">
    <citation type="submission" date="2025-09" db="UniProtKB">
        <authorList>
            <consortium name="Ensembl"/>
        </authorList>
    </citation>
    <scope>IDENTIFICATION</scope>
</reference>
<dbReference type="Pfam" id="PF00868">
    <property type="entry name" value="Transglut_N"/>
    <property type="match status" value="1"/>
</dbReference>
<dbReference type="SUPFAM" id="SSF54001">
    <property type="entry name" value="Cysteine proteinases"/>
    <property type="match status" value="1"/>
</dbReference>
<protein>
    <recommendedName>
        <fullName evidence="7">protein-glutamine gamma-glutamyltransferase</fullName>
        <ecNumber evidence="7">2.3.2.13</ecNumber>
    </recommendedName>
</protein>
<evidence type="ECO:0000259" key="9">
    <source>
        <dbReference type="SMART" id="SM00460"/>
    </source>
</evidence>
<keyword evidence="6" id="KW-0012">Acyltransferase</keyword>
<dbReference type="InterPro" id="IPR008958">
    <property type="entry name" value="Transglutaminase_C"/>
</dbReference>
<dbReference type="InterPro" id="IPR023608">
    <property type="entry name" value="Transglutaminase_animal"/>
</dbReference>
<feature type="active site" evidence="8">
    <location>
        <position position="284"/>
    </location>
</feature>
<feature type="active site" evidence="8">
    <location>
        <position position="342"/>
    </location>
</feature>
<dbReference type="InterPro" id="IPR014756">
    <property type="entry name" value="Ig_E-set"/>
</dbReference>
<dbReference type="GO" id="GO:0046872">
    <property type="term" value="F:metal ion binding"/>
    <property type="evidence" value="ECO:0007669"/>
    <property type="project" value="UniProtKB-KW"/>
</dbReference>
<name>A0A3B4ALZ0_9GOBI</name>
<dbReference type="GO" id="GO:0003810">
    <property type="term" value="F:protein-glutamine gamma-glutamyltransferase activity"/>
    <property type="evidence" value="ECO:0007669"/>
    <property type="project" value="UniProtKB-EC"/>
</dbReference>
<evidence type="ECO:0000256" key="1">
    <source>
        <dbReference type="ARBA" id="ARBA00001913"/>
    </source>
</evidence>
<dbReference type="SUPFAM" id="SSF81296">
    <property type="entry name" value="E set domains"/>
    <property type="match status" value="1"/>
</dbReference>
<keyword evidence="11" id="KW-1185">Reference proteome</keyword>
<dbReference type="InterPro" id="IPR002931">
    <property type="entry name" value="Transglutaminase-like"/>
</dbReference>
<dbReference type="SMART" id="SM00460">
    <property type="entry name" value="TGc"/>
    <property type="match status" value="1"/>
</dbReference>
<dbReference type="EC" id="2.3.2.13" evidence="7"/>
<dbReference type="Gene3D" id="2.60.40.10">
    <property type="entry name" value="Immunoglobulins"/>
    <property type="match status" value="3"/>
</dbReference>
<evidence type="ECO:0000256" key="6">
    <source>
        <dbReference type="ARBA" id="ARBA00023315"/>
    </source>
</evidence>
<sequence>IEHKPASISRVPDHCQLKFVNFEIHKNHIAHETVGLSTHQLVVRRGWAFQLTLIFHQPIDWSAYNFELEVQLGDLTERFPVHFSSQCLTSLRWSARVLPESLLSHSVSVHVRSPVVSAVASYHLLLHIQSQYHIFNYELGTFVLLCNPWYKDDPVFMPLEVQLQEYIQSDYGLVYVGTHQSVRQQPWAFGQYEPGVLEACLQLLQVSPQHQSDRQIDYLRRADPVYLCRVLCAMVNCNDDQGVLAGKWQGSYADGVCPTDWTGSAEILHQWLSSNYSPVRYGQCWVFACVLCTVLRVLGIPSRVVTVFNAAHDTNTNLIIEEYYSSKGQKFNLSKDSIWNFHVWVECWMRREDLGADFNGWQVVDPTPQEKSAGIYCCGPCPVSAIQRRCLHCPFDASFILASVDADVIRLIVRDGLVVGRSVDTEWVGQLIYTKSIGSDKPESLTHTYKTKMSSLGTYSSTASFGRISEQKNRHVQISFILHSLANEMALYSVHVTAPSGIVPRLEVSLDVERSPYMGDAICLCVTISNHSRHTRFLTEHLNAQLKHYNSCPHENFWKNSHQLEIQPGQVMTLHHSIPASQYKSLMAHDNIVNAAVVIKDMKTKERVMAAQEFNISSHEINIEVEGGDSIQMKKNYIVHVFYTNQFSTVLSGAVLCVEGYGLLKNKHKTRLALLQPGESIQTTVSIMASSLGTKLLQGTFSHSDSPGVVSRSFRKISVHN</sequence>
<organism evidence="10 11">
    <name type="scientific">Periophthalmus magnuspinnatus</name>
    <dbReference type="NCBI Taxonomy" id="409849"/>
    <lineage>
        <taxon>Eukaryota</taxon>
        <taxon>Metazoa</taxon>
        <taxon>Chordata</taxon>
        <taxon>Craniata</taxon>
        <taxon>Vertebrata</taxon>
        <taxon>Euteleostomi</taxon>
        <taxon>Actinopterygii</taxon>
        <taxon>Neopterygii</taxon>
        <taxon>Teleostei</taxon>
        <taxon>Neoteleostei</taxon>
        <taxon>Acanthomorphata</taxon>
        <taxon>Gobiaria</taxon>
        <taxon>Gobiiformes</taxon>
        <taxon>Gobioidei</taxon>
        <taxon>Gobiidae</taxon>
        <taxon>Oxudercinae</taxon>
        <taxon>Periophthalmus</taxon>
    </lineage>
</organism>
<evidence type="ECO:0000313" key="10">
    <source>
        <dbReference type="Ensembl" id="ENSPMGP00000018148.1"/>
    </source>
</evidence>
<dbReference type="Proteomes" id="UP000261520">
    <property type="component" value="Unplaced"/>
</dbReference>
<comment type="similarity">
    <text evidence="2">Belongs to the transglutaminase superfamily. Transglutaminase family.</text>
</comment>
<dbReference type="SUPFAM" id="SSF49309">
    <property type="entry name" value="Transglutaminase, two C-terminal domains"/>
    <property type="match status" value="2"/>
</dbReference>
<keyword evidence="3" id="KW-0808">Transferase</keyword>
<comment type="cofactor">
    <cofactor evidence="1">
        <name>Ca(2+)</name>
        <dbReference type="ChEBI" id="CHEBI:29108"/>
    </cofactor>
</comment>
<dbReference type="InterPro" id="IPR013783">
    <property type="entry name" value="Ig-like_fold"/>
</dbReference>
<accession>A0A3B4ALZ0</accession>
<feature type="domain" description="Transglutaminase-like" evidence="9">
    <location>
        <begin position="276"/>
        <end position="368"/>
    </location>
</feature>
<proteinExistence type="inferred from homology"/>
<dbReference type="GO" id="GO:0005739">
    <property type="term" value="C:mitochondrion"/>
    <property type="evidence" value="ECO:0007669"/>
    <property type="project" value="TreeGrafter"/>
</dbReference>
<evidence type="ECO:0000256" key="4">
    <source>
        <dbReference type="ARBA" id="ARBA00022723"/>
    </source>
</evidence>
<evidence type="ECO:0000256" key="7">
    <source>
        <dbReference type="ARBA" id="ARBA00024222"/>
    </source>
</evidence>
<dbReference type="PANTHER" id="PTHR11590:SF80">
    <property type="entry name" value="TRANSGLUTAMINASE 5,-LIKE"/>
    <property type="match status" value="1"/>
</dbReference>